<dbReference type="InterPro" id="IPR031311">
    <property type="entry name" value="CHIT_BIND_RR_consensus"/>
</dbReference>
<feature type="region of interest" description="Disordered" evidence="3">
    <location>
        <begin position="1"/>
        <end position="98"/>
    </location>
</feature>
<dbReference type="GO" id="GO:0005615">
    <property type="term" value="C:extracellular space"/>
    <property type="evidence" value="ECO:0007669"/>
    <property type="project" value="TreeGrafter"/>
</dbReference>
<dbReference type="PROSITE" id="PS00233">
    <property type="entry name" value="CHIT_BIND_RR_1"/>
    <property type="match status" value="1"/>
</dbReference>
<keyword evidence="5" id="KW-1185">Reference proteome</keyword>
<evidence type="ECO:0000256" key="3">
    <source>
        <dbReference type="SAM" id="MobiDB-lite"/>
    </source>
</evidence>
<reference evidence="4 5" key="1">
    <citation type="submission" date="2024-05" db="EMBL/GenBank/DDBJ databases">
        <authorList>
            <person name="Wallberg A."/>
        </authorList>
    </citation>
    <scope>NUCLEOTIDE SEQUENCE [LARGE SCALE GENOMIC DNA]</scope>
</reference>
<organism evidence="4 5">
    <name type="scientific">Meganyctiphanes norvegica</name>
    <name type="common">Northern krill</name>
    <name type="synonym">Thysanopoda norvegica</name>
    <dbReference type="NCBI Taxonomy" id="48144"/>
    <lineage>
        <taxon>Eukaryota</taxon>
        <taxon>Metazoa</taxon>
        <taxon>Ecdysozoa</taxon>
        <taxon>Arthropoda</taxon>
        <taxon>Crustacea</taxon>
        <taxon>Multicrustacea</taxon>
        <taxon>Malacostraca</taxon>
        <taxon>Eumalacostraca</taxon>
        <taxon>Eucarida</taxon>
        <taxon>Euphausiacea</taxon>
        <taxon>Euphausiidae</taxon>
        <taxon>Meganyctiphanes</taxon>
    </lineage>
</organism>
<dbReference type="Proteomes" id="UP001497623">
    <property type="component" value="Unassembled WGS sequence"/>
</dbReference>
<evidence type="ECO:0008006" key="6">
    <source>
        <dbReference type="Google" id="ProtNLM"/>
    </source>
</evidence>
<dbReference type="PANTHER" id="PTHR12236">
    <property type="entry name" value="STRUCTURAL CONTITUENT OF CUTICLE"/>
    <property type="match status" value="1"/>
</dbReference>
<dbReference type="AlphaFoldDB" id="A0AAV2RF25"/>
<evidence type="ECO:0000256" key="1">
    <source>
        <dbReference type="ARBA" id="ARBA00022460"/>
    </source>
</evidence>
<dbReference type="InterPro" id="IPR051217">
    <property type="entry name" value="Insect_Cuticle_Struc_Prot"/>
</dbReference>
<name>A0AAV2RF25_MEGNR</name>
<accession>A0AAV2RF25</accession>
<dbReference type="GO" id="GO:0031012">
    <property type="term" value="C:extracellular matrix"/>
    <property type="evidence" value="ECO:0007669"/>
    <property type="project" value="TreeGrafter"/>
</dbReference>
<proteinExistence type="predicted"/>
<sequence>HHSDAHHSVGHHGAHHSDAHHSVGHHGAHHSDAHHSVGHHGAHHSDAHHSVGHHGAHHSDAHHSVGHHGAHHSDAHHSGHHATSHHTGNHHDEAYHNSPAQYGYDYAVHDEYSGTQFGHSETRDGYKVDGTYYVHLPDGRVQTVNYYADETGYHPTVVYEGTASYHQGGDHHANPHY</sequence>
<comment type="caution">
    <text evidence="4">The sequence shown here is derived from an EMBL/GenBank/DDBJ whole genome shotgun (WGS) entry which is preliminary data.</text>
</comment>
<dbReference type="GO" id="GO:0042302">
    <property type="term" value="F:structural constituent of cuticle"/>
    <property type="evidence" value="ECO:0007669"/>
    <property type="project" value="UniProtKB-UniRule"/>
</dbReference>
<evidence type="ECO:0000313" key="4">
    <source>
        <dbReference type="EMBL" id="CAL4124380.1"/>
    </source>
</evidence>
<gene>
    <name evidence="4" type="ORF">MNOR_LOCUS24456</name>
</gene>
<feature type="non-terminal residue" evidence="4">
    <location>
        <position position="1"/>
    </location>
</feature>
<protein>
    <recommendedName>
        <fullName evidence="6">Cuticle protein</fullName>
    </recommendedName>
</protein>
<dbReference type="PROSITE" id="PS51155">
    <property type="entry name" value="CHIT_BIND_RR_2"/>
    <property type="match status" value="1"/>
</dbReference>
<evidence type="ECO:0000256" key="2">
    <source>
        <dbReference type="PROSITE-ProRule" id="PRU00497"/>
    </source>
</evidence>
<evidence type="ECO:0000313" key="5">
    <source>
        <dbReference type="Proteomes" id="UP001497623"/>
    </source>
</evidence>
<keyword evidence="1 2" id="KW-0193">Cuticle</keyword>
<dbReference type="Pfam" id="PF00379">
    <property type="entry name" value="Chitin_bind_4"/>
    <property type="match status" value="1"/>
</dbReference>
<feature type="compositionally biased region" description="Basic residues" evidence="3">
    <location>
        <begin position="78"/>
        <end position="88"/>
    </location>
</feature>
<dbReference type="PRINTS" id="PR00947">
    <property type="entry name" value="CUTICLE"/>
</dbReference>
<dbReference type="PANTHER" id="PTHR12236:SF79">
    <property type="entry name" value="CUTICULAR PROTEIN 50CB-RELATED"/>
    <property type="match status" value="1"/>
</dbReference>
<dbReference type="EMBL" id="CAXKWB010022493">
    <property type="protein sequence ID" value="CAL4124380.1"/>
    <property type="molecule type" value="Genomic_DNA"/>
</dbReference>
<dbReference type="InterPro" id="IPR000618">
    <property type="entry name" value="Insect_cuticle"/>
</dbReference>